<dbReference type="Pfam" id="PF00675">
    <property type="entry name" value="Peptidase_M16"/>
    <property type="match status" value="1"/>
</dbReference>
<keyword evidence="3" id="KW-0645">Protease</keyword>
<dbReference type="Gene3D" id="3.30.830.10">
    <property type="entry name" value="Metalloenzyme, LuxS/M16 peptidase-like"/>
    <property type="match status" value="2"/>
</dbReference>
<protein>
    <submittedName>
        <fullName evidence="3">Zinc protease</fullName>
    </submittedName>
</protein>
<dbReference type="EMBL" id="AP018150">
    <property type="protein sequence ID" value="BBE10273.1"/>
    <property type="molecule type" value="Genomic_DNA"/>
</dbReference>
<dbReference type="InterPro" id="IPR007863">
    <property type="entry name" value="Peptidase_M16_C"/>
</dbReference>
<reference evidence="3 4" key="1">
    <citation type="journal article" date="2018" name="Microbes Environ.">
        <title>Comparative Genomic Insights into Endofungal Lifestyles of Two Bacterial Endosymbionts, Mycoavidus cysteinexigens and Burkholderia rhizoxinica.</title>
        <authorList>
            <person name="Sharmin D."/>
            <person name="Guo Y."/>
            <person name="Nishizawa T."/>
            <person name="Ohshima S."/>
            <person name="Sato Y."/>
            <person name="Takashima Y."/>
            <person name="Narisawa K."/>
            <person name="Ohta H."/>
        </authorList>
    </citation>
    <scope>NUCLEOTIDE SEQUENCE [LARGE SCALE GENOMIC DNA]</scope>
    <source>
        <strain evidence="3 4">B1-EB</strain>
    </source>
</reference>
<keyword evidence="4" id="KW-1185">Reference proteome</keyword>
<dbReference type="Pfam" id="PF05193">
    <property type="entry name" value="Peptidase_M16_C"/>
    <property type="match status" value="1"/>
</dbReference>
<dbReference type="InterPro" id="IPR050361">
    <property type="entry name" value="MPP/UQCRC_Complex"/>
</dbReference>
<accession>A0A2Z6EXT0</accession>
<dbReference type="GO" id="GO:0008233">
    <property type="term" value="F:peptidase activity"/>
    <property type="evidence" value="ECO:0007669"/>
    <property type="project" value="UniProtKB-KW"/>
</dbReference>
<dbReference type="PANTHER" id="PTHR11851">
    <property type="entry name" value="METALLOPROTEASE"/>
    <property type="match status" value="1"/>
</dbReference>
<keyword evidence="3" id="KW-0378">Hydrolase</keyword>
<dbReference type="InterPro" id="IPR011249">
    <property type="entry name" value="Metalloenz_LuxS/M16"/>
</dbReference>
<dbReference type="AlphaFoldDB" id="A0A2Z6EXT0"/>
<evidence type="ECO:0000259" key="1">
    <source>
        <dbReference type="Pfam" id="PF00675"/>
    </source>
</evidence>
<dbReference type="SUPFAM" id="SSF63411">
    <property type="entry name" value="LuxS/MPP-like metallohydrolase"/>
    <property type="match status" value="2"/>
</dbReference>
<dbReference type="GO" id="GO:0046872">
    <property type="term" value="F:metal ion binding"/>
    <property type="evidence" value="ECO:0007669"/>
    <property type="project" value="InterPro"/>
</dbReference>
<feature type="domain" description="Peptidase M16 C-terminal" evidence="2">
    <location>
        <begin position="203"/>
        <end position="378"/>
    </location>
</feature>
<dbReference type="InterPro" id="IPR011765">
    <property type="entry name" value="Pept_M16_N"/>
</dbReference>
<feature type="domain" description="Peptidase M16 N-terminal" evidence="1">
    <location>
        <begin position="44"/>
        <end position="192"/>
    </location>
</feature>
<dbReference type="GO" id="GO:0006508">
    <property type="term" value="P:proteolysis"/>
    <property type="evidence" value="ECO:0007669"/>
    <property type="project" value="UniProtKB-KW"/>
</dbReference>
<evidence type="ECO:0000259" key="2">
    <source>
        <dbReference type="Pfam" id="PF05193"/>
    </source>
</evidence>
<evidence type="ECO:0000313" key="4">
    <source>
        <dbReference type="Proteomes" id="UP000282597"/>
    </source>
</evidence>
<sequence>MLIRTQFLYLACATFLAVIMLGRPSASLAEPLIQQWRTASGAKVLLVEDHAIPMLDIQVNFDAGSRYDAPSRSGLAAMTARILRTGTRATQGCLGLTEAQIENRVADIGGVISDTVDKDSAALHLRTLSTAPERDAALATFATLLQCPSFPKKKLDREKQRFITALKELSNRPQAQAEKAFSAAVFGVHPYGVSPDPKSISALTPAALSAFYQTHYDAQHAVLSIVGDCDRLQAERIAEQLMRALPRGMPRAELPPVVSLASPREIKVPHPALQAHILLGAPAIARGDPDYFALLVANQVLGGGTLISRLGHEVREQRGLSYGVYSAFVPAAQPGYFQISLQTQQGQAPKALAVVRETLAKFIAQGPTQAELEAAKNYLVNSYPLQLDSNRKRLEIVATIGFYGLPLDYLNTWTARVNAVTREEAQTAFAKHVNLSKMVTVLVGAPE</sequence>
<dbReference type="RefSeq" id="WP_045364352.1">
    <property type="nucleotide sequence ID" value="NZ_AP018150.1"/>
</dbReference>
<dbReference type="Proteomes" id="UP000282597">
    <property type="component" value="Chromosome"/>
</dbReference>
<evidence type="ECO:0000313" key="3">
    <source>
        <dbReference type="EMBL" id="BBE10273.1"/>
    </source>
</evidence>
<dbReference type="PANTHER" id="PTHR11851:SF224">
    <property type="entry name" value="PROCESSING PROTEASE"/>
    <property type="match status" value="1"/>
</dbReference>
<name>A0A2Z6EXT0_9BURK</name>
<organism evidence="3 4">
    <name type="scientific">Mycoavidus cysteinexigens</name>
    <dbReference type="NCBI Taxonomy" id="1553431"/>
    <lineage>
        <taxon>Bacteria</taxon>
        <taxon>Pseudomonadati</taxon>
        <taxon>Pseudomonadota</taxon>
        <taxon>Betaproteobacteria</taxon>
        <taxon>Burkholderiales</taxon>
        <taxon>Burkholderiaceae</taxon>
        <taxon>Mycoavidus</taxon>
    </lineage>
</organism>
<dbReference type="KEGG" id="mcys:MCB1EB_2112"/>
<proteinExistence type="predicted"/>
<gene>
    <name evidence="3" type="ORF">MCB1EB_2112</name>
</gene>